<dbReference type="EMBL" id="AUZZ01008289">
    <property type="protein sequence ID" value="EQD38381.1"/>
    <property type="molecule type" value="Genomic_DNA"/>
</dbReference>
<sequence>MAFERFTSSGYHPIGMDHFARDGDMLLNAARDGSLQRNFQGYSTHAGLDSVALGLSAISRIGTLYAQNTKDEADYLACLRAGHLPIRMGYRLNADDVIRADVIERIMCHEEVD</sequence>
<dbReference type="SUPFAM" id="SSF102114">
    <property type="entry name" value="Radical SAM enzymes"/>
    <property type="match status" value="1"/>
</dbReference>
<name>T0YS52_9ZZZZ</name>
<accession>T0YS52</accession>
<organism evidence="1">
    <name type="scientific">mine drainage metagenome</name>
    <dbReference type="NCBI Taxonomy" id="410659"/>
    <lineage>
        <taxon>unclassified sequences</taxon>
        <taxon>metagenomes</taxon>
        <taxon>ecological metagenomes</taxon>
    </lineage>
</organism>
<evidence type="ECO:0000313" key="1">
    <source>
        <dbReference type="EMBL" id="EQD38381.1"/>
    </source>
</evidence>
<comment type="caution">
    <text evidence="1">The sequence shown here is derived from an EMBL/GenBank/DDBJ whole genome shotgun (WGS) entry which is preliminary data.</text>
</comment>
<dbReference type="AlphaFoldDB" id="T0YS52"/>
<gene>
    <name evidence="1" type="ORF">B2A_11478</name>
</gene>
<dbReference type="InterPro" id="IPR058240">
    <property type="entry name" value="rSAM_sf"/>
</dbReference>
<reference evidence="1" key="1">
    <citation type="submission" date="2013-08" db="EMBL/GenBank/DDBJ databases">
        <authorList>
            <person name="Mendez C."/>
            <person name="Richter M."/>
            <person name="Ferrer M."/>
            <person name="Sanchez J."/>
        </authorList>
    </citation>
    <scope>NUCLEOTIDE SEQUENCE</scope>
</reference>
<protein>
    <submittedName>
        <fullName evidence="1">Oxygen-independent coproporphyrinogen III oxidase</fullName>
    </submittedName>
</protein>
<proteinExistence type="predicted"/>
<reference evidence="1" key="2">
    <citation type="journal article" date="2014" name="ISME J.">
        <title>Microbial stratification in low pH oxic and suboxic macroscopic growths along an acid mine drainage.</title>
        <authorList>
            <person name="Mendez-Garcia C."/>
            <person name="Mesa V."/>
            <person name="Sprenger R.R."/>
            <person name="Richter M."/>
            <person name="Diez M.S."/>
            <person name="Solano J."/>
            <person name="Bargiela R."/>
            <person name="Golyshina O.V."/>
            <person name="Manteca A."/>
            <person name="Ramos J.L."/>
            <person name="Gallego J.R."/>
            <person name="Llorente I."/>
            <person name="Martins Dos Santos V.A."/>
            <person name="Jensen O.N."/>
            <person name="Pelaez A.I."/>
            <person name="Sanchez J."/>
            <person name="Ferrer M."/>
        </authorList>
    </citation>
    <scope>NUCLEOTIDE SEQUENCE</scope>
</reference>
<feature type="non-terminal residue" evidence="1">
    <location>
        <position position="113"/>
    </location>
</feature>